<feature type="transmembrane region" description="Helical" evidence="1">
    <location>
        <begin position="103"/>
        <end position="122"/>
    </location>
</feature>
<proteinExistence type="predicted"/>
<organism evidence="2">
    <name type="scientific">marine sediment metagenome</name>
    <dbReference type="NCBI Taxonomy" id="412755"/>
    <lineage>
        <taxon>unclassified sequences</taxon>
        <taxon>metagenomes</taxon>
        <taxon>ecological metagenomes</taxon>
    </lineage>
</organism>
<name>A0A0F9PL60_9ZZZZ</name>
<evidence type="ECO:0000256" key="1">
    <source>
        <dbReference type="SAM" id="Phobius"/>
    </source>
</evidence>
<keyword evidence="1" id="KW-1133">Transmembrane helix</keyword>
<feature type="transmembrane region" description="Helical" evidence="1">
    <location>
        <begin position="12"/>
        <end position="37"/>
    </location>
</feature>
<keyword evidence="1" id="KW-0812">Transmembrane</keyword>
<dbReference type="AlphaFoldDB" id="A0A0F9PL60"/>
<evidence type="ECO:0000313" key="2">
    <source>
        <dbReference type="EMBL" id="KKM94012.1"/>
    </source>
</evidence>
<keyword evidence="1" id="KW-0472">Membrane</keyword>
<comment type="caution">
    <text evidence="2">The sequence shown here is derived from an EMBL/GenBank/DDBJ whole genome shotgun (WGS) entry which is preliminary data.</text>
</comment>
<feature type="transmembrane region" description="Helical" evidence="1">
    <location>
        <begin position="43"/>
        <end position="65"/>
    </location>
</feature>
<dbReference type="EMBL" id="LAZR01006194">
    <property type="protein sequence ID" value="KKM94012.1"/>
    <property type="molecule type" value="Genomic_DNA"/>
</dbReference>
<accession>A0A0F9PL60</accession>
<feature type="transmembrane region" description="Helical" evidence="1">
    <location>
        <begin position="128"/>
        <end position="149"/>
    </location>
</feature>
<reference evidence="2" key="1">
    <citation type="journal article" date="2015" name="Nature">
        <title>Complex archaea that bridge the gap between prokaryotes and eukaryotes.</title>
        <authorList>
            <person name="Spang A."/>
            <person name="Saw J.H."/>
            <person name="Jorgensen S.L."/>
            <person name="Zaremba-Niedzwiedzka K."/>
            <person name="Martijn J."/>
            <person name="Lind A.E."/>
            <person name="van Eijk R."/>
            <person name="Schleper C."/>
            <person name="Guy L."/>
            <person name="Ettema T.J."/>
        </authorList>
    </citation>
    <scope>NUCLEOTIDE SEQUENCE</scope>
</reference>
<sequence length="159" mass="18477">MPIRIRWKTKEYFGIGLLLLGMCGMLQLFFIFIGQYFLAIGNYFVVILIPLGMTVAIFFSAMVIFESFAQVERREKLKSQFRKSNIDISNWTKILNFPITKPMVIVSIIFISFFFTTFYISATYLTNTISFIVAENTSAIICLLIANLIEKKYGRVRRF</sequence>
<protein>
    <submittedName>
        <fullName evidence="2">Uncharacterized protein</fullName>
    </submittedName>
</protein>
<gene>
    <name evidence="2" type="ORF">LCGC14_1202590</name>
</gene>